<dbReference type="InterPro" id="IPR005467">
    <property type="entry name" value="His_kinase_dom"/>
</dbReference>
<comment type="subcellular location">
    <subcellularLocation>
        <location evidence="2">Membrane</location>
        <topology evidence="2">Multi-pass membrane protein</topology>
    </subcellularLocation>
</comment>
<dbReference type="SUPFAM" id="SSF55874">
    <property type="entry name" value="ATPase domain of HSP90 chaperone/DNA topoisomerase II/histidine kinase"/>
    <property type="match status" value="1"/>
</dbReference>
<keyword evidence="5" id="KW-0808">Transferase</keyword>
<evidence type="ECO:0000313" key="13">
    <source>
        <dbReference type="EMBL" id="OOF55790.1"/>
    </source>
</evidence>
<dbReference type="Proteomes" id="UP000188602">
    <property type="component" value="Unassembled WGS sequence"/>
</dbReference>
<name>A0A1V3JG95_9PAST</name>
<sequence>MPKKTMKNSLQLKLILAFTALFTIVAGIAGGVSFYDTYRESYKLQDDMLVQISSFIHSPENPTALQLPHNNARVHMHFEHHPKRGDKHPPDFPQQMEDGFHTLRKDGKKYKKVNPKKETRLWYNVKNADNLYRTYVRNTPQGKIIITQENDYREALAIRSAWHSVLPLFVLLPLVILFTILIVRAAMAPVNRLSRKVEQRHEQNLTPLPLHKIPAEIRGFVLEINRLLARTNHFIQQQKRFIADASHELRSPMTALSLQVEQLANQDLSNEAKGQLHQIQQSIQRSRHLLEQLLSLARLQNNSLENYTTFNIQTVFRRVIEDLLPLALNKNQDLGVINEQAVYFHGLETDFYLLVKTLVDNAIRYTPQGSQIDLNVQQKANTLIIQVEDNGNGIPQEERQRVLDPFYRILGTKQQGSGLGLAIAAEIVKNYGGTLSLHDSLHFEQGLLVKIELPAKKH</sequence>
<dbReference type="InterPro" id="IPR036890">
    <property type="entry name" value="HATPase_C_sf"/>
</dbReference>
<dbReference type="SMART" id="SM00388">
    <property type="entry name" value="HisKA"/>
    <property type="match status" value="1"/>
</dbReference>
<dbReference type="InterPro" id="IPR036097">
    <property type="entry name" value="HisK_dim/P_sf"/>
</dbReference>
<dbReference type="InterPro" id="IPR003661">
    <property type="entry name" value="HisK_dim/P_dom"/>
</dbReference>
<dbReference type="Gene3D" id="3.30.565.10">
    <property type="entry name" value="Histidine kinase-like ATPase, C-terminal domain"/>
    <property type="match status" value="1"/>
</dbReference>
<dbReference type="CDD" id="cd00082">
    <property type="entry name" value="HisKA"/>
    <property type="match status" value="1"/>
</dbReference>
<feature type="domain" description="Histidine kinase" evidence="12">
    <location>
        <begin position="244"/>
        <end position="457"/>
    </location>
</feature>
<dbReference type="InterPro" id="IPR050428">
    <property type="entry name" value="TCS_sensor_his_kinase"/>
</dbReference>
<evidence type="ECO:0000256" key="1">
    <source>
        <dbReference type="ARBA" id="ARBA00000085"/>
    </source>
</evidence>
<keyword evidence="6 11" id="KW-0812">Transmembrane</keyword>
<dbReference type="PANTHER" id="PTHR45436:SF15">
    <property type="entry name" value="SENSOR HISTIDINE KINASE CUSS"/>
    <property type="match status" value="1"/>
</dbReference>
<proteinExistence type="predicted"/>
<keyword evidence="10 11" id="KW-0472">Membrane</keyword>
<comment type="catalytic activity">
    <reaction evidence="1">
        <text>ATP + protein L-histidine = ADP + protein N-phospho-L-histidine.</text>
        <dbReference type="EC" id="2.7.13.3"/>
    </reaction>
</comment>
<protein>
    <recommendedName>
        <fullName evidence="3">histidine kinase</fullName>
        <ecNumber evidence="3">2.7.13.3</ecNumber>
    </recommendedName>
</protein>
<dbReference type="PRINTS" id="PR00344">
    <property type="entry name" value="BCTRLSENSOR"/>
</dbReference>
<feature type="transmembrane region" description="Helical" evidence="11">
    <location>
        <begin position="12"/>
        <end position="35"/>
    </location>
</feature>
<dbReference type="Pfam" id="PF00512">
    <property type="entry name" value="HisKA"/>
    <property type="match status" value="1"/>
</dbReference>
<evidence type="ECO:0000256" key="3">
    <source>
        <dbReference type="ARBA" id="ARBA00012438"/>
    </source>
</evidence>
<dbReference type="STRING" id="1907939.BKL49_11170"/>
<evidence type="ECO:0000256" key="2">
    <source>
        <dbReference type="ARBA" id="ARBA00004141"/>
    </source>
</evidence>
<dbReference type="AlphaFoldDB" id="A0A1V3JG95"/>
<organism evidence="13 14">
    <name type="scientific">Rodentibacter myodis</name>
    <dbReference type="NCBI Taxonomy" id="1907939"/>
    <lineage>
        <taxon>Bacteria</taxon>
        <taxon>Pseudomonadati</taxon>
        <taxon>Pseudomonadota</taxon>
        <taxon>Gammaproteobacteria</taxon>
        <taxon>Pasteurellales</taxon>
        <taxon>Pasteurellaceae</taxon>
        <taxon>Rodentibacter</taxon>
    </lineage>
</organism>
<dbReference type="Gene3D" id="1.10.287.130">
    <property type="match status" value="1"/>
</dbReference>
<dbReference type="InterPro" id="IPR003594">
    <property type="entry name" value="HATPase_dom"/>
</dbReference>
<dbReference type="GO" id="GO:0005886">
    <property type="term" value="C:plasma membrane"/>
    <property type="evidence" value="ECO:0007669"/>
    <property type="project" value="TreeGrafter"/>
</dbReference>
<evidence type="ECO:0000313" key="14">
    <source>
        <dbReference type="Proteomes" id="UP000188602"/>
    </source>
</evidence>
<dbReference type="PROSITE" id="PS50109">
    <property type="entry name" value="HIS_KIN"/>
    <property type="match status" value="1"/>
</dbReference>
<evidence type="ECO:0000259" key="12">
    <source>
        <dbReference type="PROSITE" id="PS50109"/>
    </source>
</evidence>
<evidence type="ECO:0000256" key="9">
    <source>
        <dbReference type="ARBA" id="ARBA00023012"/>
    </source>
</evidence>
<evidence type="ECO:0000256" key="6">
    <source>
        <dbReference type="ARBA" id="ARBA00022692"/>
    </source>
</evidence>
<dbReference type="PANTHER" id="PTHR45436">
    <property type="entry name" value="SENSOR HISTIDINE KINASE YKOH"/>
    <property type="match status" value="1"/>
</dbReference>
<accession>A0A1V3JG95</accession>
<evidence type="ECO:0000256" key="7">
    <source>
        <dbReference type="ARBA" id="ARBA00022777"/>
    </source>
</evidence>
<evidence type="ECO:0000256" key="5">
    <source>
        <dbReference type="ARBA" id="ARBA00022679"/>
    </source>
</evidence>
<keyword evidence="4" id="KW-0597">Phosphoprotein</keyword>
<dbReference type="EC" id="2.7.13.3" evidence="3"/>
<evidence type="ECO:0000256" key="4">
    <source>
        <dbReference type="ARBA" id="ARBA00022553"/>
    </source>
</evidence>
<evidence type="ECO:0000256" key="11">
    <source>
        <dbReference type="SAM" id="Phobius"/>
    </source>
</evidence>
<keyword evidence="14" id="KW-1185">Reference proteome</keyword>
<dbReference type="SMART" id="SM00387">
    <property type="entry name" value="HATPase_c"/>
    <property type="match status" value="1"/>
</dbReference>
<gene>
    <name evidence="13" type="ORF">BKL49_11170</name>
</gene>
<keyword evidence="9" id="KW-0902">Two-component regulatory system</keyword>
<dbReference type="EMBL" id="MLHQ01000035">
    <property type="protein sequence ID" value="OOF55790.1"/>
    <property type="molecule type" value="Genomic_DNA"/>
</dbReference>
<evidence type="ECO:0000256" key="8">
    <source>
        <dbReference type="ARBA" id="ARBA00022989"/>
    </source>
</evidence>
<evidence type="ECO:0000256" key="10">
    <source>
        <dbReference type="ARBA" id="ARBA00023136"/>
    </source>
</evidence>
<keyword evidence="7 13" id="KW-0418">Kinase</keyword>
<feature type="transmembrane region" description="Helical" evidence="11">
    <location>
        <begin position="165"/>
        <end position="186"/>
    </location>
</feature>
<dbReference type="Pfam" id="PF02518">
    <property type="entry name" value="HATPase_c"/>
    <property type="match status" value="1"/>
</dbReference>
<dbReference type="GO" id="GO:0000155">
    <property type="term" value="F:phosphorelay sensor kinase activity"/>
    <property type="evidence" value="ECO:0007669"/>
    <property type="project" value="InterPro"/>
</dbReference>
<dbReference type="InterPro" id="IPR004358">
    <property type="entry name" value="Sig_transdc_His_kin-like_C"/>
</dbReference>
<reference evidence="13 14" key="1">
    <citation type="submission" date="2016-10" db="EMBL/GenBank/DDBJ databases">
        <title>Rodentibacter gen. nov. and new species.</title>
        <authorList>
            <person name="Christensen H."/>
        </authorList>
    </citation>
    <scope>NUCLEOTIDE SEQUENCE [LARGE SCALE GENOMIC DNA]</scope>
    <source>
        <strain evidence="13 14">Ac151</strain>
    </source>
</reference>
<dbReference type="SUPFAM" id="SSF47384">
    <property type="entry name" value="Homodimeric domain of signal transducing histidine kinase"/>
    <property type="match status" value="1"/>
</dbReference>
<keyword evidence="8 11" id="KW-1133">Transmembrane helix</keyword>
<comment type="caution">
    <text evidence="13">The sequence shown here is derived from an EMBL/GenBank/DDBJ whole genome shotgun (WGS) entry which is preliminary data.</text>
</comment>